<organism evidence="3 4">
    <name type="scientific">Rickenella mellea</name>
    <dbReference type="NCBI Taxonomy" id="50990"/>
    <lineage>
        <taxon>Eukaryota</taxon>
        <taxon>Fungi</taxon>
        <taxon>Dikarya</taxon>
        <taxon>Basidiomycota</taxon>
        <taxon>Agaricomycotina</taxon>
        <taxon>Agaricomycetes</taxon>
        <taxon>Hymenochaetales</taxon>
        <taxon>Rickenellaceae</taxon>
        <taxon>Rickenella</taxon>
    </lineage>
</organism>
<keyword evidence="1" id="KW-0812">Transmembrane</keyword>
<proteinExistence type="predicted"/>
<dbReference type="InterPro" id="IPR045339">
    <property type="entry name" value="DUF6534"/>
</dbReference>
<accession>A0A4Y7QEA1</accession>
<dbReference type="VEuPathDB" id="FungiDB:BD410DRAFT_599691"/>
<dbReference type="Pfam" id="PF20152">
    <property type="entry name" value="DUF6534"/>
    <property type="match status" value="1"/>
</dbReference>
<feature type="transmembrane region" description="Helical" evidence="1">
    <location>
        <begin position="161"/>
        <end position="184"/>
    </location>
</feature>
<name>A0A4Y7QEA1_9AGAM</name>
<dbReference type="EMBL" id="ML170163">
    <property type="protein sequence ID" value="TDL25581.1"/>
    <property type="molecule type" value="Genomic_DNA"/>
</dbReference>
<dbReference type="STRING" id="50990.A0A4Y7QEA1"/>
<feature type="transmembrane region" description="Helical" evidence="1">
    <location>
        <begin position="14"/>
        <end position="36"/>
    </location>
</feature>
<evidence type="ECO:0000313" key="4">
    <source>
        <dbReference type="Proteomes" id="UP000294933"/>
    </source>
</evidence>
<feature type="transmembrane region" description="Helical" evidence="1">
    <location>
        <begin position="91"/>
        <end position="109"/>
    </location>
</feature>
<feature type="transmembrane region" description="Helical" evidence="1">
    <location>
        <begin position="229"/>
        <end position="250"/>
    </location>
</feature>
<keyword evidence="1" id="KW-0472">Membrane</keyword>
<feature type="transmembrane region" description="Helical" evidence="1">
    <location>
        <begin position="196"/>
        <end position="217"/>
    </location>
</feature>
<dbReference type="OrthoDB" id="3265526at2759"/>
<feature type="transmembrane region" description="Helical" evidence="1">
    <location>
        <begin position="121"/>
        <end position="141"/>
    </location>
</feature>
<sequence>MAAPSVFPALNDTFGALFIGLLIAMGLYGLLCLQCYMCYLQYPEDRYVNAMSGSLWILNTVHIVLICHAEYGYLINNFGNFIGLINGTWDIIMHIAVNCLIALFVQLFFAERVFRLTERNWYLTSVVVAFGVASFGFGIATTVKAFQLRAFTRLIEIKTTITASLATTVVCDVVITGILCLYLNKSRTGFKRTDSLINNLIWFSVSTGLIPSIFAIAQLVTYLAIPDNMINICISLFLGKLYSTSLLATINGRASTRAKFGLSDGNVQLSNLSSGNGTRINAGRESVLNFVGHNGDMKVELQPSSGFDKFETYRQQV</sequence>
<dbReference type="AlphaFoldDB" id="A0A4Y7QEA1"/>
<feature type="transmembrane region" description="Helical" evidence="1">
    <location>
        <begin position="48"/>
        <end position="71"/>
    </location>
</feature>
<keyword evidence="4" id="KW-1185">Reference proteome</keyword>
<evidence type="ECO:0000256" key="1">
    <source>
        <dbReference type="SAM" id="Phobius"/>
    </source>
</evidence>
<gene>
    <name evidence="3" type="ORF">BD410DRAFT_599691</name>
</gene>
<evidence type="ECO:0000313" key="3">
    <source>
        <dbReference type="EMBL" id="TDL25581.1"/>
    </source>
</evidence>
<dbReference type="Proteomes" id="UP000294933">
    <property type="component" value="Unassembled WGS sequence"/>
</dbReference>
<protein>
    <recommendedName>
        <fullName evidence="2">DUF6534 domain-containing protein</fullName>
    </recommendedName>
</protein>
<keyword evidence="1" id="KW-1133">Transmembrane helix</keyword>
<dbReference type="PANTHER" id="PTHR40465:SF1">
    <property type="entry name" value="DUF6534 DOMAIN-CONTAINING PROTEIN"/>
    <property type="match status" value="1"/>
</dbReference>
<dbReference type="PANTHER" id="PTHR40465">
    <property type="entry name" value="CHROMOSOME 1, WHOLE GENOME SHOTGUN SEQUENCE"/>
    <property type="match status" value="1"/>
</dbReference>
<feature type="domain" description="DUF6534" evidence="2">
    <location>
        <begin position="168"/>
        <end position="255"/>
    </location>
</feature>
<reference evidence="3 4" key="1">
    <citation type="submission" date="2018-06" db="EMBL/GenBank/DDBJ databases">
        <title>A transcriptomic atlas of mushroom development highlights an independent origin of complex multicellularity.</title>
        <authorList>
            <consortium name="DOE Joint Genome Institute"/>
            <person name="Krizsan K."/>
            <person name="Almasi E."/>
            <person name="Merenyi Z."/>
            <person name="Sahu N."/>
            <person name="Viragh M."/>
            <person name="Koszo T."/>
            <person name="Mondo S."/>
            <person name="Kiss B."/>
            <person name="Balint B."/>
            <person name="Kues U."/>
            <person name="Barry K."/>
            <person name="Hegedus J.C."/>
            <person name="Henrissat B."/>
            <person name="Johnson J."/>
            <person name="Lipzen A."/>
            <person name="Ohm R."/>
            <person name="Nagy I."/>
            <person name="Pangilinan J."/>
            <person name="Yan J."/>
            <person name="Xiong Y."/>
            <person name="Grigoriev I.V."/>
            <person name="Hibbett D.S."/>
            <person name="Nagy L.G."/>
        </authorList>
    </citation>
    <scope>NUCLEOTIDE SEQUENCE [LARGE SCALE GENOMIC DNA]</scope>
    <source>
        <strain evidence="3 4">SZMC22713</strain>
    </source>
</reference>
<evidence type="ECO:0000259" key="2">
    <source>
        <dbReference type="Pfam" id="PF20152"/>
    </source>
</evidence>